<dbReference type="Pfam" id="PF00011">
    <property type="entry name" value="HSP20"/>
    <property type="match status" value="1"/>
</dbReference>
<dbReference type="PANTHER" id="PTHR46733">
    <property type="entry name" value="26.5 KDA HEAT SHOCK PROTEIN, MITOCHONDRIAL"/>
    <property type="match status" value="1"/>
</dbReference>
<feature type="domain" description="SHSP" evidence="4">
    <location>
        <begin position="40"/>
        <end position="151"/>
    </location>
</feature>
<dbReference type="GO" id="GO:0009408">
    <property type="term" value="P:response to heat"/>
    <property type="evidence" value="ECO:0007669"/>
    <property type="project" value="InterPro"/>
</dbReference>
<proteinExistence type="inferred from homology"/>
<evidence type="ECO:0000313" key="5">
    <source>
        <dbReference type="EMBL" id="GBF08055.1"/>
    </source>
</evidence>
<dbReference type="EMBL" id="BFAG01000021">
    <property type="protein sequence ID" value="GBF08055.1"/>
    <property type="molecule type" value="Genomic_DNA"/>
</dbReference>
<dbReference type="Proteomes" id="UP000236569">
    <property type="component" value="Unassembled WGS sequence"/>
</dbReference>
<evidence type="ECO:0000256" key="2">
    <source>
        <dbReference type="PROSITE-ProRule" id="PRU00285"/>
    </source>
</evidence>
<reference evidence="6" key="1">
    <citation type="submission" date="2018-01" db="EMBL/GenBank/DDBJ databases">
        <title>Draft Genome Sequence of the Radioresistant Bacterium Deinococcus aerius TR0125, Isolated from the Higher Atmosphere above Japan.</title>
        <authorList>
            <person name="Satoh K."/>
            <person name="Arai H."/>
            <person name="Sanzen T."/>
            <person name="Kawaguchi Y."/>
            <person name="Hayashi H."/>
            <person name="Yokobori S."/>
            <person name="Yamagishi A."/>
            <person name="Oono Y."/>
            <person name="Narumi I."/>
        </authorList>
    </citation>
    <scope>NUCLEOTIDE SEQUENCE [LARGE SCALE GENOMIC DNA]</scope>
    <source>
        <strain evidence="6">TR0125</strain>
    </source>
</reference>
<dbReference type="Gene3D" id="2.60.40.790">
    <property type="match status" value="1"/>
</dbReference>
<dbReference type="AlphaFoldDB" id="A0A2I9E2M2"/>
<keyword evidence="1 5" id="KW-0346">Stress response</keyword>
<evidence type="ECO:0000313" key="6">
    <source>
        <dbReference type="Proteomes" id="UP000236569"/>
    </source>
</evidence>
<evidence type="ECO:0000256" key="3">
    <source>
        <dbReference type="RuleBase" id="RU003616"/>
    </source>
</evidence>
<protein>
    <submittedName>
        <fullName evidence="5">Small heat shock protein</fullName>
    </submittedName>
</protein>
<sequence>MMALVPTSSTGVTQWSPDVMPTPSSLWPALDRFIGDLAGPALGGTRFPLDMYETESHVAVDLAVPGIKPEDLDVQVEGRTLYIRGRYNSGNAAGTRYWVKTLPSGEFQYSLTLPVKVETDQVDANLESGLLHLSIPKAAEARTRKVEIKRGNSVKTIG</sequence>
<evidence type="ECO:0000256" key="1">
    <source>
        <dbReference type="ARBA" id="ARBA00023016"/>
    </source>
</evidence>
<name>A0A2I9E2M2_9DEIO</name>
<accession>A0A2I9E2M2</accession>
<comment type="similarity">
    <text evidence="2 3">Belongs to the small heat shock protein (HSP20) family.</text>
</comment>
<gene>
    <name evidence="5" type="ORF">DAERI_210051</name>
</gene>
<comment type="caution">
    <text evidence="5">The sequence shown here is derived from an EMBL/GenBank/DDBJ whole genome shotgun (WGS) entry which is preliminary data.</text>
</comment>
<dbReference type="InterPro" id="IPR044587">
    <property type="entry name" value="HSP21-like"/>
</dbReference>
<evidence type="ECO:0000259" key="4">
    <source>
        <dbReference type="PROSITE" id="PS01031"/>
    </source>
</evidence>
<dbReference type="PROSITE" id="PS01031">
    <property type="entry name" value="SHSP"/>
    <property type="match status" value="1"/>
</dbReference>
<dbReference type="InterPro" id="IPR008978">
    <property type="entry name" value="HSP20-like_chaperone"/>
</dbReference>
<dbReference type="PANTHER" id="PTHR46733:SF4">
    <property type="entry name" value="HEAT SHOCK PROTEIN 21, CHLOROPLASTIC"/>
    <property type="match status" value="1"/>
</dbReference>
<organism evidence="5 6">
    <name type="scientific">Deinococcus aerius</name>
    <dbReference type="NCBI Taxonomy" id="200253"/>
    <lineage>
        <taxon>Bacteria</taxon>
        <taxon>Thermotogati</taxon>
        <taxon>Deinococcota</taxon>
        <taxon>Deinococci</taxon>
        <taxon>Deinococcales</taxon>
        <taxon>Deinococcaceae</taxon>
        <taxon>Deinococcus</taxon>
    </lineage>
</organism>
<dbReference type="SUPFAM" id="SSF49764">
    <property type="entry name" value="HSP20-like chaperones"/>
    <property type="match status" value="1"/>
</dbReference>
<keyword evidence="6" id="KW-1185">Reference proteome</keyword>
<dbReference type="CDD" id="cd06464">
    <property type="entry name" value="ACD_sHsps-like"/>
    <property type="match status" value="1"/>
</dbReference>
<dbReference type="InterPro" id="IPR002068">
    <property type="entry name" value="A-crystallin/Hsp20_dom"/>
</dbReference>